<dbReference type="AlphaFoldDB" id="A0A8H6M4X9"/>
<sequence>MPLHALFNPSLSSVPISTAKLVFKAPLAPRFYTNRAHSTAGIASLPLAWRDAWSKLFPSSSPASPSALASPSACCPHPHPSSFNADSNFNSVAAYWYLRRTPSLQRALTDKFHEIEQFYLGTESRTARAWRRTIKACWRGWRCGGRGRRWLWIVVIVG</sequence>
<dbReference type="Proteomes" id="UP000521943">
    <property type="component" value="Unassembled WGS sequence"/>
</dbReference>
<keyword evidence="2" id="KW-1185">Reference proteome</keyword>
<name>A0A8H6M4X9_9AGAR</name>
<reference evidence="1 2" key="1">
    <citation type="submission" date="2020-07" db="EMBL/GenBank/DDBJ databases">
        <title>Comparative genomics of pyrophilous fungi reveals a link between fire events and developmental genes.</title>
        <authorList>
            <consortium name="DOE Joint Genome Institute"/>
            <person name="Steindorff A.S."/>
            <person name="Carver A."/>
            <person name="Calhoun S."/>
            <person name="Stillman K."/>
            <person name="Liu H."/>
            <person name="Lipzen A."/>
            <person name="Pangilinan J."/>
            <person name="Labutti K."/>
            <person name="Bruns T.D."/>
            <person name="Grigoriev I.V."/>
        </authorList>
    </citation>
    <scope>NUCLEOTIDE SEQUENCE [LARGE SCALE GENOMIC DNA]</scope>
    <source>
        <strain evidence="1 2">CBS 144469</strain>
    </source>
</reference>
<evidence type="ECO:0000313" key="2">
    <source>
        <dbReference type="Proteomes" id="UP000521943"/>
    </source>
</evidence>
<organism evidence="1 2">
    <name type="scientific">Ephemerocybe angulata</name>
    <dbReference type="NCBI Taxonomy" id="980116"/>
    <lineage>
        <taxon>Eukaryota</taxon>
        <taxon>Fungi</taxon>
        <taxon>Dikarya</taxon>
        <taxon>Basidiomycota</taxon>
        <taxon>Agaricomycotina</taxon>
        <taxon>Agaricomycetes</taxon>
        <taxon>Agaricomycetidae</taxon>
        <taxon>Agaricales</taxon>
        <taxon>Agaricineae</taxon>
        <taxon>Psathyrellaceae</taxon>
        <taxon>Ephemerocybe</taxon>
    </lineage>
</organism>
<gene>
    <name evidence="1" type="ORF">DFP72DRAFT_1070644</name>
</gene>
<protein>
    <submittedName>
        <fullName evidence="1">Uncharacterized protein</fullName>
    </submittedName>
</protein>
<proteinExistence type="predicted"/>
<accession>A0A8H6M4X9</accession>
<comment type="caution">
    <text evidence="1">The sequence shown here is derived from an EMBL/GenBank/DDBJ whole genome shotgun (WGS) entry which is preliminary data.</text>
</comment>
<evidence type="ECO:0000313" key="1">
    <source>
        <dbReference type="EMBL" id="KAF6752331.1"/>
    </source>
</evidence>
<dbReference type="EMBL" id="JACGCI010000045">
    <property type="protein sequence ID" value="KAF6752331.1"/>
    <property type="molecule type" value="Genomic_DNA"/>
</dbReference>